<dbReference type="RefSeq" id="WP_249353780.1">
    <property type="nucleotide sequence ID" value="NZ_JAWLUP010000053.1"/>
</dbReference>
<feature type="region of interest" description="Disordered" evidence="1">
    <location>
        <begin position="34"/>
        <end position="61"/>
    </location>
</feature>
<organism evidence="2 3">
    <name type="scientific">Rhodococcus oxybenzonivorans</name>
    <dbReference type="NCBI Taxonomy" id="1990687"/>
    <lineage>
        <taxon>Bacteria</taxon>
        <taxon>Bacillati</taxon>
        <taxon>Actinomycetota</taxon>
        <taxon>Actinomycetes</taxon>
        <taxon>Mycobacteriales</taxon>
        <taxon>Nocardiaceae</taxon>
        <taxon>Rhodococcus</taxon>
    </lineage>
</organism>
<reference evidence="2" key="1">
    <citation type="submission" date="2023-10" db="EMBL/GenBank/DDBJ databases">
        <title>Development of a sustainable strategy for remediation of hydrocarbon-contaminated territories based on the waste exchange concept.</title>
        <authorList>
            <person name="Krivoruchko A."/>
        </authorList>
    </citation>
    <scope>NUCLEOTIDE SEQUENCE</scope>
    <source>
        <strain evidence="2">IEGM 68</strain>
    </source>
</reference>
<comment type="caution">
    <text evidence="2">The sequence shown here is derived from an EMBL/GenBank/DDBJ whole genome shotgun (WGS) entry which is preliminary data.</text>
</comment>
<dbReference type="EMBL" id="JAWLUP010000053">
    <property type="protein sequence ID" value="MDV7266616.1"/>
    <property type="molecule type" value="Genomic_DNA"/>
</dbReference>
<evidence type="ECO:0000256" key="1">
    <source>
        <dbReference type="SAM" id="MobiDB-lite"/>
    </source>
</evidence>
<dbReference type="Proteomes" id="UP001185863">
    <property type="component" value="Unassembled WGS sequence"/>
</dbReference>
<proteinExistence type="predicted"/>
<gene>
    <name evidence="2" type="ORF">R4315_18995</name>
</gene>
<evidence type="ECO:0000313" key="2">
    <source>
        <dbReference type="EMBL" id="MDV7266616.1"/>
    </source>
</evidence>
<name>A0AAE5A7K8_9NOCA</name>
<feature type="region of interest" description="Disordered" evidence="1">
    <location>
        <begin position="1"/>
        <end position="21"/>
    </location>
</feature>
<accession>A0AAE5A7K8</accession>
<dbReference type="AlphaFoldDB" id="A0AAE5A7K8"/>
<evidence type="ECO:0000313" key="3">
    <source>
        <dbReference type="Proteomes" id="UP001185863"/>
    </source>
</evidence>
<sequence length="61" mass="6384">MGDRHGCTAGEVAPPRTLGEDERLTVDVVEAYRHPQGTPGTTAGELDQSLAPDAPNRVTGL</sequence>
<protein>
    <submittedName>
        <fullName evidence="2">Uncharacterized protein</fullName>
    </submittedName>
</protein>